<dbReference type="InterPro" id="IPR036291">
    <property type="entry name" value="NAD(P)-bd_dom_sf"/>
</dbReference>
<evidence type="ECO:0000256" key="9">
    <source>
        <dbReference type="ARBA" id="ARBA00049243"/>
    </source>
</evidence>
<comment type="catalytic activity">
    <reaction evidence="9">
        <text>a primary alcohol + NAD(+) = an aldehyde + NADH + H(+)</text>
        <dbReference type="Rhea" id="RHEA:10736"/>
        <dbReference type="ChEBI" id="CHEBI:15378"/>
        <dbReference type="ChEBI" id="CHEBI:15734"/>
        <dbReference type="ChEBI" id="CHEBI:17478"/>
        <dbReference type="ChEBI" id="CHEBI:57540"/>
        <dbReference type="ChEBI" id="CHEBI:57945"/>
        <dbReference type="EC" id="1.1.1.1"/>
    </reaction>
</comment>
<dbReference type="SMART" id="SM00829">
    <property type="entry name" value="PKS_ER"/>
    <property type="match status" value="1"/>
</dbReference>
<dbReference type="Proteomes" id="UP000273977">
    <property type="component" value="Unassembled WGS sequence"/>
</dbReference>
<reference evidence="12 13" key="1">
    <citation type="submission" date="2018-11" db="EMBL/GenBank/DDBJ databases">
        <title>Aerococcus sp. SJQ22, whole genome shotgun sequence.</title>
        <authorList>
            <person name="Sun L."/>
            <person name="Gao X."/>
            <person name="Chen W."/>
            <person name="Huang K."/>
        </authorList>
    </citation>
    <scope>NUCLEOTIDE SEQUENCE [LARGE SCALE GENOMIC DNA]</scope>
    <source>
        <strain evidence="12 13">SJQ22</strain>
    </source>
</reference>
<dbReference type="PANTHER" id="PTHR42940">
    <property type="entry name" value="ALCOHOL DEHYDROGENASE 1-RELATED"/>
    <property type="match status" value="1"/>
</dbReference>
<evidence type="ECO:0000256" key="8">
    <source>
        <dbReference type="ARBA" id="ARBA00049164"/>
    </source>
</evidence>
<dbReference type="PROSITE" id="PS00059">
    <property type="entry name" value="ADH_ZINC"/>
    <property type="match status" value="1"/>
</dbReference>
<dbReference type="Pfam" id="PF00107">
    <property type="entry name" value="ADH_zinc_N"/>
    <property type="match status" value="1"/>
</dbReference>
<sequence length="319" mass="33735">MRGWQFTTTHAPLQMVEKEDPKAQEGYVVIKTGAVGICHSDVGALESEEWMSIMNVPIIMGHENAGTIIEVGPGVVDFKVGDRVAICPTGPSGMAPGYAYDGGFGTRIHAPASDLVHVPDELSIKEAASATDAGMTSYHALFTAGQAKPGMKIALIGIGGLGQFALQAAKAEGIEDIYAVDTSDKAQALAREIGAKDVVSNITELAEVGLDLVVDFAGFDITTSEALKTVRPGGTVVLVGMGKLYTTIDVTDFITKNKKLLSSVGGDKEDIAAIYELMKDGRLTPKLHETTFENIPEAIKELEDGKVQGRLVAIYPDEA</sequence>
<evidence type="ECO:0000313" key="13">
    <source>
        <dbReference type="Proteomes" id="UP000273977"/>
    </source>
</evidence>
<dbReference type="EMBL" id="RKMG01000008">
    <property type="protein sequence ID" value="RPA60851.1"/>
    <property type="molecule type" value="Genomic_DNA"/>
</dbReference>
<dbReference type="InterPro" id="IPR002328">
    <property type="entry name" value="ADH_Zn_CS"/>
</dbReference>
<keyword evidence="5 10" id="KW-0479">Metal-binding</keyword>
<evidence type="ECO:0000256" key="5">
    <source>
        <dbReference type="ARBA" id="ARBA00022723"/>
    </source>
</evidence>
<evidence type="ECO:0000256" key="3">
    <source>
        <dbReference type="ARBA" id="ARBA00013190"/>
    </source>
</evidence>
<evidence type="ECO:0000256" key="6">
    <source>
        <dbReference type="ARBA" id="ARBA00022833"/>
    </source>
</evidence>
<dbReference type="InterPro" id="IPR013149">
    <property type="entry name" value="ADH-like_C"/>
</dbReference>
<dbReference type="CDD" id="cd08254">
    <property type="entry name" value="hydroxyacyl_CoA_DH"/>
    <property type="match status" value="1"/>
</dbReference>
<dbReference type="AlphaFoldDB" id="A0A3N4GP07"/>
<keyword evidence="13" id="KW-1185">Reference proteome</keyword>
<dbReference type="InterPro" id="IPR013154">
    <property type="entry name" value="ADH-like_N"/>
</dbReference>
<dbReference type="SUPFAM" id="SSF50129">
    <property type="entry name" value="GroES-like"/>
    <property type="match status" value="1"/>
</dbReference>
<protein>
    <recommendedName>
        <fullName evidence="4">Alcohol dehydrogenase</fullName>
        <ecNumber evidence="3">1.1.1.1</ecNumber>
    </recommendedName>
</protein>
<dbReference type="EC" id="1.1.1.1" evidence="3"/>
<dbReference type="InterPro" id="IPR020843">
    <property type="entry name" value="ER"/>
</dbReference>
<dbReference type="GO" id="GO:0004022">
    <property type="term" value="F:alcohol dehydrogenase (NAD+) activity"/>
    <property type="evidence" value="ECO:0007669"/>
    <property type="project" value="UniProtKB-EC"/>
</dbReference>
<dbReference type="SUPFAM" id="SSF51735">
    <property type="entry name" value="NAD(P)-binding Rossmann-fold domains"/>
    <property type="match status" value="1"/>
</dbReference>
<accession>A0A3N4GP07</accession>
<proteinExistence type="inferred from homology"/>
<dbReference type="RefSeq" id="WP_123779675.1">
    <property type="nucleotide sequence ID" value="NZ_RKMG01000008.1"/>
</dbReference>
<dbReference type="InterPro" id="IPR011032">
    <property type="entry name" value="GroES-like_sf"/>
</dbReference>
<feature type="domain" description="Enoyl reductase (ER)" evidence="11">
    <location>
        <begin position="8"/>
        <end position="313"/>
    </location>
</feature>
<evidence type="ECO:0000256" key="2">
    <source>
        <dbReference type="ARBA" id="ARBA00008072"/>
    </source>
</evidence>
<evidence type="ECO:0000256" key="10">
    <source>
        <dbReference type="RuleBase" id="RU361277"/>
    </source>
</evidence>
<dbReference type="GO" id="GO:0008270">
    <property type="term" value="F:zinc ion binding"/>
    <property type="evidence" value="ECO:0007669"/>
    <property type="project" value="InterPro"/>
</dbReference>
<comment type="similarity">
    <text evidence="2 10">Belongs to the zinc-containing alcohol dehydrogenase family.</text>
</comment>
<name>A0A3N4GP07_9LACT</name>
<dbReference type="Gene3D" id="3.90.180.10">
    <property type="entry name" value="Medium-chain alcohol dehydrogenases, catalytic domain"/>
    <property type="match status" value="1"/>
</dbReference>
<evidence type="ECO:0000313" key="12">
    <source>
        <dbReference type="EMBL" id="RPA60851.1"/>
    </source>
</evidence>
<dbReference type="PANTHER" id="PTHR42940:SF8">
    <property type="entry name" value="VACUOLAR PROTEIN SORTING-ASSOCIATED PROTEIN 11"/>
    <property type="match status" value="1"/>
</dbReference>
<comment type="cofactor">
    <cofactor evidence="1 10">
        <name>Zn(2+)</name>
        <dbReference type="ChEBI" id="CHEBI:29105"/>
    </cofactor>
</comment>
<comment type="catalytic activity">
    <reaction evidence="8">
        <text>a secondary alcohol + NAD(+) = a ketone + NADH + H(+)</text>
        <dbReference type="Rhea" id="RHEA:10740"/>
        <dbReference type="ChEBI" id="CHEBI:15378"/>
        <dbReference type="ChEBI" id="CHEBI:17087"/>
        <dbReference type="ChEBI" id="CHEBI:35681"/>
        <dbReference type="ChEBI" id="CHEBI:57540"/>
        <dbReference type="ChEBI" id="CHEBI:57945"/>
        <dbReference type="EC" id="1.1.1.1"/>
    </reaction>
</comment>
<evidence type="ECO:0000256" key="7">
    <source>
        <dbReference type="ARBA" id="ARBA00023002"/>
    </source>
</evidence>
<comment type="caution">
    <text evidence="12">The sequence shown here is derived from an EMBL/GenBank/DDBJ whole genome shotgun (WGS) entry which is preliminary data.</text>
</comment>
<dbReference type="Pfam" id="PF08240">
    <property type="entry name" value="ADH_N"/>
    <property type="match status" value="1"/>
</dbReference>
<keyword evidence="7" id="KW-0560">Oxidoreductase</keyword>
<evidence type="ECO:0000256" key="4">
    <source>
        <dbReference type="ARBA" id="ARBA00016352"/>
    </source>
</evidence>
<evidence type="ECO:0000256" key="1">
    <source>
        <dbReference type="ARBA" id="ARBA00001947"/>
    </source>
</evidence>
<organism evidence="12 13">
    <name type="scientific">Aerococcus agrisoli</name>
    <dbReference type="NCBI Taxonomy" id="2487350"/>
    <lineage>
        <taxon>Bacteria</taxon>
        <taxon>Bacillati</taxon>
        <taxon>Bacillota</taxon>
        <taxon>Bacilli</taxon>
        <taxon>Lactobacillales</taxon>
        <taxon>Aerococcaceae</taxon>
        <taxon>Aerococcus</taxon>
    </lineage>
</organism>
<keyword evidence="6 10" id="KW-0862">Zinc</keyword>
<evidence type="ECO:0000259" key="11">
    <source>
        <dbReference type="SMART" id="SM00829"/>
    </source>
</evidence>
<dbReference type="GO" id="GO:0005737">
    <property type="term" value="C:cytoplasm"/>
    <property type="evidence" value="ECO:0007669"/>
    <property type="project" value="TreeGrafter"/>
</dbReference>
<gene>
    <name evidence="12" type="ORF">EF384_03890</name>
</gene>
<dbReference type="OrthoDB" id="9806940at2"/>